<protein>
    <recommendedName>
        <fullName evidence="7">Pyruvate, water dikinase</fullName>
    </recommendedName>
</protein>
<evidence type="ECO:0000256" key="2">
    <source>
        <dbReference type="ARBA" id="ARBA00022741"/>
    </source>
</evidence>
<name>A0A955L8Y3_9BACT</name>
<dbReference type="GO" id="GO:0005524">
    <property type="term" value="F:ATP binding"/>
    <property type="evidence" value="ECO:0007669"/>
    <property type="project" value="UniProtKB-KW"/>
</dbReference>
<reference evidence="5" key="2">
    <citation type="journal article" date="2021" name="Microbiome">
        <title>Successional dynamics and alternative stable states in a saline activated sludge microbial community over 9 years.</title>
        <authorList>
            <person name="Wang Y."/>
            <person name="Ye J."/>
            <person name="Ju F."/>
            <person name="Liu L."/>
            <person name="Boyd J.A."/>
            <person name="Deng Y."/>
            <person name="Parks D.H."/>
            <person name="Jiang X."/>
            <person name="Yin X."/>
            <person name="Woodcroft B.J."/>
            <person name="Tyson G.W."/>
            <person name="Hugenholtz P."/>
            <person name="Polz M.F."/>
            <person name="Zhang T."/>
        </authorList>
    </citation>
    <scope>NUCLEOTIDE SEQUENCE</scope>
    <source>
        <strain evidence="5">HKST-UBA11</strain>
    </source>
</reference>
<evidence type="ECO:0000313" key="5">
    <source>
        <dbReference type="EMBL" id="MCA9385860.1"/>
    </source>
</evidence>
<dbReference type="SUPFAM" id="SSF51621">
    <property type="entry name" value="Phosphoenolpyruvate/pyruvate domain"/>
    <property type="match status" value="1"/>
</dbReference>
<feature type="coiled-coil region" evidence="4">
    <location>
        <begin position="72"/>
        <end position="103"/>
    </location>
</feature>
<reference evidence="5" key="1">
    <citation type="submission" date="2020-04" db="EMBL/GenBank/DDBJ databases">
        <authorList>
            <person name="Zhang T."/>
        </authorList>
    </citation>
    <scope>NUCLEOTIDE SEQUENCE</scope>
    <source>
        <strain evidence="5">HKST-UBA11</strain>
    </source>
</reference>
<evidence type="ECO:0000313" key="6">
    <source>
        <dbReference type="Proteomes" id="UP000754563"/>
    </source>
</evidence>
<proteinExistence type="inferred from homology"/>
<dbReference type="AlphaFoldDB" id="A0A955L8Y3"/>
<evidence type="ECO:0008006" key="7">
    <source>
        <dbReference type="Google" id="ProtNLM"/>
    </source>
</evidence>
<gene>
    <name evidence="5" type="ORF">KC717_04385</name>
</gene>
<dbReference type="Gene3D" id="3.30.470.20">
    <property type="entry name" value="ATP-grasp fold, B domain"/>
    <property type="match status" value="1"/>
</dbReference>
<dbReference type="PANTHER" id="PTHR43030:SF1">
    <property type="entry name" value="PHOSPHOENOLPYRUVATE SYNTHASE"/>
    <property type="match status" value="1"/>
</dbReference>
<dbReference type="InterPro" id="IPR015813">
    <property type="entry name" value="Pyrv/PenolPyrv_kinase-like_dom"/>
</dbReference>
<dbReference type="EMBL" id="JAGQLH010000051">
    <property type="protein sequence ID" value="MCA9385860.1"/>
    <property type="molecule type" value="Genomic_DNA"/>
</dbReference>
<keyword evidence="3" id="KW-0067">ATP-binding</keyword>
<organism evidence="5 6">
    <name type="scientific">Candidatus Dojkabacteria bacterium</name>
    <dbReference type="NCBI Taxonomy" id="2099670"/>
    <lineage>
        <taxon>Bacteria</taxon>
        <taxon>Candidatus Dojkabacteria</taxon>
    </lineage>
</organism>
<keyword evidence="2" id="KW-0547">Nucleotide-binding</keyword>
<dbReference type="Proteomes" id="UP000754563">
    <property type="component" value="Unassembled WGS sequence"/>
</dbReference>
<dbReference type="PANTHER" id="PTHR43030">
    <property type="entry name" value="PHOSPHOENOLPYRUVATE SYNTHASE"/>
    <property type="match status" value="1"/>
</dbReference>
<evidence type="ECO:0000256" key="3">
    <source>
        <dbReference type="ARBA" id="ARBA00022840"/>
    </source>
</evidence>
<evidence type="ECO:0000256" key="4">
    <source>
        <dbReference type="SAM" id="Coils"/>
    </source>
</evidence>
<dbReference type="GO" id="GO:0008986">
    <property type="term" value="F:pyruvate, water dikinase activity"/>
    <property type="evidence" value="ECO:0007669"/>
    <property type="project" value="InterPro"/>
</dbReference>
<keyword evidence="4" id="KW-0175">Coiled coil</keyword>
<feature type="non-terminal residue" evidence="5">
    <location>
        <position position="1"/>
    </location>
</feature>
<comment type="caution">
    <text evidence="5">The sequence shown here is derived from an EMBL/GenBank/DDBJ whole genome shotgun (WGS) entry which is preliminary data.</text>
</comment>
<comment type="similarity">
    <text evidence="1">Belongs to the PEP-utilizing enzyme family.</text>
</comment>
<dbReference type="InterPro" id="IPR040442">
    <property type="entry name" value="Pyrv_kinase-like_dom_sf"/>
</dbReference>
<evidence type="ECO:0000256" key="1">
    <source>
        <dbReference type="ARBA" id="ARBA00007837"/>
    </source>
</evidence>
<dbReference type="InterPro" id="IPR006319">
    <property type="entry name" value="PEP_synth"/>
</dbReference>
<dbReference type="Gene3D" id="3.20.20.60">
    <property type="entry name" value="Phosphoenolpyruvate-binding domains"/>
    <property type="match status" value="1"/>
</dbReference>
<accession>A0A955L8Y3</accession>
<sequence length="444" mass="51330">QIEISKPWQHRQKIADKTIQDLTIILKDLEKKIGKPIDISWVLETGRLFVTDIREANHVNPHGFVKLSHEVLAEKTKEEKKQEKSIEEYVDEIEQEIENIEHNPVPLKEVLFDARGIAREKTEEELQPMKESKEDHNHALSSEEIKKLEPLADAIWDIQEFSPRRKLEPTVLGLWMDVKGGKAKGVVNSNSFYGLYNFNGEDAVTAFGHKISDLNEKEQEQFVEYLAEELFESASPDPAKHIMYSISMLTSQEGVDFMGMDKSGMSIHLDDQSLLRLEMDAIKTLRNKLGYRNIAVAIRGLNQLEQLWTIRKYINAYGLRQSRSFEIYVEIDSVPLFLNARDYIKEEIDGIILHVDTIVENLLGKKVTIDDILDHESFWELVEKASKEIHKEHSNFIIASRNFKKGEDLLFKFMQYGITGVILSPEEINDLRPRISKLEIDMLE</sequence>